<dbReference type="AlphaFoldDB" id="A0A7W7YDT3"/>
<keyword evidence="4" id="KW-1185">Reference proteome</keyword>
<dbReference type="GO" id="GO:0008324">
    <property type="term" value="F:monoatomic cation transmembrane transporter activity"/>
    <property type="evidence" value="ECO:0007669"/>
    <property type="project" value="InterPro"/>
</dbReference>
<dbReference type="EMBL" id="JACHIG010000009">
    <property type="protein sequence ID" value="MBB5034336.1"/>
    <property type="molecule type" value="Genomic_DNA"/>
</dbReference>
<keyword evidence="1" id="KW-0812">Transmembrane</keyword>
<dbReference type="GO" id="GO:0006813">
    <property type="term" value="P:potassium ion transport"/>
    <property type="evidence" value="ECO:0007669"/>
    <property type="project" value="InterPro"/>
</dbReference>
<comment type="caution">
    <text evidence="3">The sequence shown here is derived from an EMBL/GenBank/DDBJ whole genome shotgun (WGS) entry which is preliminary data.</text>
</comment>
<evidence type="ECO:0000256" key="1">
    <source>
        <dbReference type="SAM" id="Phobius"/>
    </source>
</evidence>
<dbReference type="Gene3D" id="3.30.70.1450">
    <property type="entry name" value="Regulator of K+ conductance, C-terminal domain"/>
    <property type="match status" value="1"/>
</dbReference>
<protein>
    <recommendedName>
        <fullName evidence="2">RCK C-terminal domain-containing protein</fullName>
    </recommendedName>
</protein>
<evidence type="ECO:0000259" key="2">
    <source>
        <dbReference type="PROSITE" id="PS51202"/>
    </source>
</evidence>
<organism evidence="3 4">
    <name type="scientific">Prosthecobacter vanneervenii</name>
    <dbReference type="NCBI Taxonomy" id="48466"/>
    <lineage>
        <taxon>Bacteria</taxon>
        <taxon>Pseudomonadati</taxon>
        <taxon>Verrucomicrobiota</taxon>
        <taxon>Verrucomicrobiia</taxon>
        <taxon>Verrucomicrobiales</taxon>
        <taxon>Verrucomicrobiaceae</taxon>
        <taxon>Prosthecobacter</taxon>
    </lineage>
</organism>
<keyword evidence="1" id="KW-0472">Membrane</keyword>
<name>A0A7W7YDT3_9BACT</name>
<evidence type="ECO:0000313" key="3">
    <source>
        <dbReference type="EMBL" id="MBB5034336.1"/>
    </source>
</evidence>
<dbReference type="Proteomes" id="UP000590740">
    <property type="component" value="Unassembled WGS sequence"/>
</dbReference>
<keyword evidence="1" id="KW-1133">Transmembrane helix</keyword>
<dbReference type="Pfam" id="PF02080">
    <property type="entry name" value="TrkA_C"/>
    <property type="match status" value="1"/>
</dbReference>
<dbReference type="RefSeq" id="WP_184342047.1">
    <property type="nucleotide sequence ID" value="NZ_JACHIG010000009.1"/>
</dbReference>
<accession>A0A7W7YDT3</accession>
<dbReference type="InterPro" id="IPR006037">
    <property type="entry name" value="RCK_C"/>
</dbReference>
<proteinExistence type="predicted"/>
<sequence>MAAPVIALLIIALVSLLVVRVGATALMMTGISWDTASFQAYSAFFGVGFTTKEAELVVNHPVRRRIIRDLILAGNVGLTSALATLIVTLLQSSSGGDTMLMLGWLAAGLVVMLMISRLAWFQKILDHVIQRTLERTGMVRALDYELLLRIQHGYVVSEIEVLAGTFLAGRTLRESRPWDRGVVILAITRDGKTHSGIPARDDLIKTGDILTAYGKEPHLLAMTQPFEPSSKTSPKS</sequence>
<dbReference type="InterPro" id="IPR036721">
    <property type="entry name" value="RCK_C_sf"/>
</dbReference>
<dbReference type="PROSITE" id="PS51202">
    <property type="entry name" value="RCK_C"/>
    <property type="match status" value="1"/>
</dbReference>
<reference evidence="3 4" key="1">
    <citation type="submission" date="2020-08" db="EMBL/GenBank/DDBJ databases">
        <title>Genomic Encyclopedia of Type Strains, Phase IV (KMG-IV): sequencing the most valuable type-strain genomes for metagenomic binning, comparative biology and taxonomic classification.</title>
        <authorList>
            <person name="Goeker M."/>
        </authorList>
    </citation>
    <scope>NUCLEOTIDE SEQUENCE [LARGE SCALE GENOMIC DNA]</scope>
    <source>
        <strain evidence="3 4">DSM 12252</strain>
    </source>
</reference>
<gene>
    <name evidence="3" type="ORF">HNQ65_003930</name>
</gene>
<dbReference type="SUPFAM" id="SSF116726">
    <property type="entry name" value="TrkA C-terminal domain-like"/>
    <property type="match status" value="1"/>
</dbReference>
<feature type="transmembrane region" description="Helical" evidence="1">
    <location>
        <begin position="70"/>
        <end position="90"/>
    </location>
</feature>
<feature type="domain" description="RCK C-terminal" evidence="2">
    <location>
        <begin position="142"/>
        <end position="229"/>
    </location>
</feature>
<feature type="transmembrane region" description="Helical" evidence="1">
    <location>
        <begin position="102"/>
        <end position="121"/>
    </location>
</feature>
<evidence type="ECO:0000313" key="4">
    <source>
        <dbReference type="Proteomes" id="UP000590740"/>
    </source>
</evidence>